<evidence type="ECO:0000313" key="6">
    <source>
        <dbReference type="Proteomes" id="UP000092321"/>
    </source>
</evidence>
<accession>A0A1B7T9M1</accession>
<dbReference type="EMBL" id="LXPE01000109">
    <property type="protein sequence ID" value="OBA25424.1"/>
    <property type="molecule type" value="Genomic_DNA"/>
</dbReference>
<dbReference type="InterPro" id="IPR035979">
    <property type="entry name" value="RBD_domain_sf"/>
</dbReference>
<feature type="compositionally biased region" description="Polar residues" evidence="3">
    <location>
        <begin position="332"/>
        <end position="342"/>
    </location>
</feature>
<dbReference type="SMART" id="SM00360">
    <property type="entry name" value="RRM"/>
    <property type="match status" value="1"/>
</dbReference>
<evidence type="ECO:0000256" key="1">
    <source>
        <dbReference type="ARBA" id="ARBA00022884"/>
    </source>
</evidence>
<evidence type="ECO:0000259" key="4">
    <source>
        <dbReference type="PROSITE" id="PS50102"/>
    </source>
</evidence>
<dbReference type="PANTHER" id="PTHR14089">
    <property type="entry name" value="PRE-MRNA-SPLICING FACTOR RBM22"/>
    <property type="match status" value="1"/>
</dbReference>
<sequence length="615" mass="71008">MKALNLLYSENVKNAIQFKIDKNGEKEVNTFLLEFINHELLDEFTNEFIRDLHKWKKQFKSANLIFKKCSLQTNIMDPSDFAGDFSFSQQMADFGRFLIVDTDDVSSVINLLKPSTVLEVDGINDKELKPYLKLFSVVEVNAPEFVQQEEKENNNNNKKEEDQEINDNNKKKCHLLIFHNQYYKKIALDLFKSNICSFDVYDYKHVNFAETETSKKNLVESEIKQLLKDENTEEPQVLVTRLKNDGTFNTCPFSDVPFDIQNDLQHDFEFEFTGKFYKVIDSDFFDSFKQDTDEENVTEEEQDDDDDEKHSHDDILTKSQAPKINIGDEDVPSSSSTDTFKSPGSPINIVSAATPISVLSDTLNGEIIFDSRNKYSFSNNPFSNFPSDKSKGGLEIRKTHCTNGGYNSKNRLIFISNLPPVVKTFDIVNIVRGGILEQIQYVPGKRYCFIKFIYPESALKFYENSQIKPVILHGYPLSIQFGNKGNKLPPISPSLLRKVSTGATRNIYLSLPEFAYKQKYITDSRYDEYKQFRLPKPQQIIDDFSLTFGPLEQINFAGDGHCCWINFMNIDSAIKIIERLQANPEEFHHAFQGRYEGLVLRYGKDRCEKEFKNFP</sequence>
<dbReference type="Proteomes" id="UP000092321">
    <property type="component" value="Unassembled WGS sequence"/>
</dbReference>
<comment type="caution">
    <text evidence="5">The sequence shown here is derived from an EMBL/GenBank/DDBJ whole genome shotgun (WGS) entry which is preliminary data.</text>
</comment>
<keyword evidence="1 2" id="KW-0694">RNA-binding</keyword>
<dbReference type="SUPFAM" id="SSF54928">
    <property type="entry name" value="RNA-binding domain, RBD"/>
    <property type="match status" value="1"/>
</dbReference>
<gene>
    <name evidence="5" type="ORF">HANVADRAFT_8034</name>
</gene>
<dbReference type="GO" id="GO:0003729">
    <property type="term" value="F:mRNA binding"/>
    <property type="evidence" value="ECO:0007669"/>
    <property type="project" value="TreeGrafter"/>
</dbReference>
<evidence type="ECO:0000256" key="3">
    <source>
        <dbReference type="SAM" id="MobiDB-lite"/>
    </source>
</evidence>
<reference evidence="6" key="1">
    <citation type="journal article" date="2016" name="Proc. Natl. Acad. Sci. U.S.A.">
        <title>Comparative genomics of biotechnologically important yeasts.</title>
        <authorList>
            <person name="Riley R."/>
            <person name="Haridas S."/>
            <person name="Wolfe K.H."/>
            <person name="Lopes M.R."/>
            <person name="Hittinger C.T."/>
            <person name="Goeker M."/>
            <person name="Salamov A.A."/>
            <person name="Wisecaver J.H."/>
            <person name="Long T.M."/>
            <person name="Calvey C.H."/>
            <person name="Aerts A.L."/>
            <person name="Barry K.W."/>
            <person name="Choi C."/>
            <person name="Clum A."/>
            <person name="Coughlan A.Y."/>
            <person name="Deshpande S."/>
            <person name="Douglass A.P."/>
            <person name="Hanson S.J."/>
            <person name="Klenk H.-P."/>
            <person name="LaButti K.M."/>
            <person name="Lapidus A."/>
            <person name="Lindquist E.A."/>
            <person name="Lipzen A.M."/>
            <person name="Meier-Kolthoff J.P."/>
            <person name="Ohm R.A."/>
            <person name="Otillar R.P."/>
            <person name="Pangilinan J.L."/>
            <person name="Peng Y."/>
            <person name="Rokas A."/>
            <person name="Rosa C.A."/>
            <person name="Scheuner C."/>
            <person name="Sibirny A.A."/>
            <person name="Slot J.C."/>
            <person name="Stielow J.B."/>
            <person name="Sun H."/>
            <person name="Kurtzman C.P."/>
            <person name="Blackwell M."/>
            <person name="Grigoriev I.V."/>
            <person name="Jeffries T.W."/>
        </authorList>
    </citation>
    <scope>NUCLEOTIDE SEQUENCE [LARGE SCALE GENOMIC DNA]</scope>
    <source>
        <strain evidence="6">NRRL Y-1626</strain>
    </source>
</reference>
<dbReference type="GO" id="GO:0010494">
    <property type="term" value="C:cytoplasmic stress granule"/>
    <property type="evidence" value="ECO:0007669"/>
    <property type="project" value="TreeGrafter"/>
</dbReference>
<feature type="compositionally biased region" description="Basic and acidic residues" evidence="3">
    <location>
        <begin position="148"/>
        <end position="161"/>
    </location>
</feature>
<name>A0A1B7T9M1_9ASCO</name>
<dbReference type="PANTHER" id="PTHR14089:SF10">
    <property type="entry name" value="RNA-BINDING PROTEIN NAB6"/>
    <property type="match status" value="1"/>
</dbReference>
<keyword evidence="6" id="KW-1185">Reference proteome</keyword>
<dbReference type="InterPro" id="IPR039171">
    <property type="entry name" value="Cwc2/Slt11"/>
</dbReference>
<dbReference type="OrthoDB" id="6407164at2759"/>
<dbReference type="Gene3D" id="3.30.70.330">
    <property type="match status" value="2"/>
</dbReference>
<evidence type="ECO:0000256" key="2">
    <source>
        <dbReference type="PROSITE-ProRule" id="PRU00176"/>
    </source>
</evidence>
<evidence type="ECO:0000313" key="5">
    <source>
        <dbReference type="EMBL" id="OBA25424.1"/>
    </source>
</evidence>
<feature type="region of interest" description="Disordered" evidence="3">
    <location>
        <begin position="290"/>
        <end position="342"/>
    </location>
</feature>
<feature type="region of interest" description="Disordered" evidence="3">
    <location>
        <begin position="146"/>
        <end position="165"/>
    </location>
</feature>
<feature type="domain" description="RRM" evidence="4">
    <location>
        <begin position="411"/>
        <end position="484"/>
    </location>
</feature>
<organism evidence="5 6">
    <name type="scientific">Hanseniaspora valbyensis NRRL Y-1626</name>
    <dbReference type="NCBI Taxonomy" id="766949"/>
    <lineage>
        <taxon>Eukaryota</taxon>
        <taxon>Fungi</taxon>
        <taxon>Dikarya</taxon>
        <taxon>Ascomycota</taxon>
        <taxon>Saccharomycotina</taxon>
        <taxon>Saccharomycetes</taxon>
        <taxon>Saccharomycodales</taxon>
        <taxon>Saccharomycodaceae</taxon>
        <taxon>Hanseniaspora</taxon>
    </lineage>
</organism>
<feature type="compositionally biased region" description="Acidic residues" evidence="3">
    <location>
        <begin position="292"/>
        <end position="307"/>
    </location>
</feature>
<dbReference type="InterPro" id="IPR012677">
    <property type="entry name" value="Nucleotide-bd_a/b_plait_sf"/>
</dbReference>
<protein>
    <recommendedName>
        <fullName evidence="4">RRM domain-containing protein</fullName>
    </recommendedName>
</protein>
<dbReference type="PROSITE" id="PS50102">
    <property type="entry name" value="RRM"/>
    <property type="match status" value="1"/>
</dbReference>
<dbReference type="InterPro" id="IPR000504">
    <property type="entry name" value="RRM_dom"/>
</dbReference>
<proteinExistence type="predicted"/>
<dbReference type="AlphaFoldDB" id="A0A1B7T9M1"/>